<sequence length="460" mass="51556">MDLPPENPTQFQSQSFTVLPPADFIHSTSAIHKIKICHPAWPRGENVFLQLYALDDPDRGLCHARTVWLAAAIVAGNAFSGYLSRSSDPAEPPITTVQNDSGMLEHGIYYLHVPDPEPSVQTSSPYNYPICRRFRDWWYPHHGVPSWWPCLHRIIPAEDVQTSTAVSLLVRGMDGSCRVSGHSTGTQTAHLCPVTEQDWFRANEVTDYLEAGVKNLANMMLLRADIHIALDTHRIVFVPKGSSGDFTDFVVHFLRPTNDLLPLYNNRRLLPIDRLSSDSLLIRFAWAIFGLVEPSGNSTSRFWKGKGTIVEPPPPGFPSSQKRSRVEDEAATTTATTGESSSVQRKRTCRRGQTTSRAPYYFPSPSSSLPSHGETAEEMIERRELEILAPGLHEVRNPNDLPPELKFRYYTLAIYPGHQRIERLKEQALMKQRPEGFNPSGFTMDSMAEFPGSNEDGSST</sequence>
<evidence type="ECO:0000313" key="4">
    <source>
        <dbReference type="Proteomes" id="UP001219355"/>
    </source>
</evidence>
<dbReference type="Proteomes" id="UP001219355">
    <property type="component" value="Chromosome 1"/>
</dbReference>
<evidence type="ECO:0000256" key="1">
    <source>
        <dbReference type="SAM" id="MobiDB-lite"/>
    </source>
</evidence>
<accession>A0AAF0IHI8</accession>
<dbReference type="AlphaFoldDB" id="A0AAF0IHI8"/>
<dbReference type="InterPro" id="IPR003615">
    <property type="entry name" value="HNH_nuc"/>
</dbReference>
<keyword evidence="4" id="KW-1185">Reference proteome</keyword>
<dbReference type="EMBL" id="CP120627">
    <property type="protein sequence ID" value="WEW56923.1"/>
    <property type="molecule type" value="Genomic_DNA"/>
</dbReference>
<evidence type="ECO:0000313" key="3">
    <source>
        <dbReference type="EMBL" id="WEW56923.1"/>
    </source>
</evidence>
<reference evidence="3" key="1">
    <citation type="submission" date="2023-03" db="EMBL/GenBank/DDBJ databases">
        <title>Emydomyces testavorans Genome Sequence.</title>
        <authorList>
            <person name="Hoyer L."/>
        </authorList>
    </citation>
    <scope>NUCLEOTIDE SEQUENCE</scope>
    <source>
        <strain evidence="3">16-2883</strain>
    </source>
</reference>
<feature type="region of interest" description="Disordered" evidence="1">
    <location>
        <begin position="437"/>
        <end position="460"/>
    </location>
</feature>
<name>A0AAF0IHI8_9EURO</name>
<gene>
    <name evidence="3" type="ORF">PRK78_002381</name>
</gene>
<organism evidence="3 4">
    <name type="scientific">Emydomyces testavorans</name>
    <dbReference type="NCBI Taxonomy" id="2070801"/>
    <lineage>
        <taxon>Eukaryota</taxon>
        <taxon>Fungi</taxon>
        <taxon>Dikarya</taxon>
        <taxon>Ascomycota</taxon>
        <taxon>Pezizomycotina</taxon>
        <taxon>Eurotiomycetes</taxon>
        <taxon>Eurotiomycetidae</taxon>
        <taxon>Onygenales</taxon>
        <taxon>Nannizziopsiaceae</taxon>
        <taxon>Emydomyces</taxon>
    </lineage>
</organism>
<dbReference type="Pfam" id="PF13391">
    <property type="entry name" value="HNH_2"/>
    <property type="match status" value="1"/>
</dbReference>
<feature type="domain" description="HNH nuclease" evidence="2">
    <location>
        <begin position="177"/>
        <end position="238"/>
    </location>
</feature>
<protein>
    <recommendedName>
        <fullName evidence="2">HNH nuclease domain-containing protein</fullName>
    </recommendedName>
</protein>
<evidence type="ECO:0000259" key="2">
    <source>
        <dbReference type="Pfam" id="PF13391"/>
    </source>
</evidence>
<proteinExistence type="predicted"/>
<feature type="region of interest" description="Disordered" evidence="1">
    <location>
        <begin position="303"/>
        <end position="377"/>
    </location>
</feature>